<proteinExistence type="predicted"/>
<keyword evidence="5" id="KW-1185">Reference proteome</keyword>
<evidence type="ECO:0000259" key="3">
    <source>
        <dbReference type="PROSITE" id="PS51186"/>
    </source>
</evidence>
<gene>
    <name evidence="4" type="ordered locus">MLP_34030</name>
</gene>
<dbReference type="InterPro" id="IPR050832">
    <property type="entry name" value="Bact_Acetyltransf"/>
</dbReference>
<dbReference type="SUPFAM" id="SSF55729">
    <property type="entry name" value="Acyl-CoA N-acyltransferases (Nat)"/>
    <property type="match status" value="2"/>
</dbReference>
<keyword evidence="1" id="KW-0808">Transferase</keyword>
<protein>
    <recommendedName>
        <fullName evidence="3">N-acetyltransferase domain-containing protein</fullName>
    </recommendedName>
</protein>
<dbReference type="eggNOG" id="COG0456">
    <property type="taxonomic scope" value="Bacteria"/>
</dbReference>
<feature type="domain" description="N-acetyltransferase" evidence="3">
    <location>
        <begin position="15"/>
        <end position="194"/>
    </location>
</feature>
<dbReference type="Pfam" id="PF00583">
    <property type="entry name" value="Acetyltransf_1"/>
    <property type="match status" value="1"/>
</dbReference>
<evidence type="ECO:0000313" key="4">
    <source>
        <dbReference type="EMBL" id="BAK36417.1"/>
    </source>
</evidence>
<name>F5XMG0_MICPN</name>
<dbReference type="STRING" id="1032480.MLP_34030"/>
<dbReference type="GO" id="GO:0016747">
    <property type="term" value="F:acyltransferase activity, transferring groups other than amino-acyl groups"/>
    <property type="evidence" value="ECO:0007669"/>
    <property type="project" value="InterPro"/>
</dbReference>
<keyword evidence="2" id="KW-0012">Acyltransferase</keyword>
<dbReference type="PANTHER" id="PTHR43877">
    <property type="entry name" value="AMINOALKYLPHOSPHONATE N-ACETYLTRANSFERASE-RELATED-RELATED"/>
    <property type="match status" value="1"/>
</dbReference>
<dbReference type="RefSeq" id="WP_013864276.1">
    <property type="nucleotide sequence ID" value="NC_015635.1"/>
</dbReference>
<dbReference type="EMBL" id="AP012204">
    <property type="protein sequence ID" value="BAK36417.1"/>
    <property type="molecule type" value="Genomic_DNA"/>
</dbReference>
<evidence type="ECO:0000313" key="5">
    <source>
        <dbReference type="Proteomes" id="UP000007947"/>
    </source>
</evidence>
<dbReference type="CDD" id="cd04301">
    <property type="entry name" value="NAT_SF"/>
    <property type="match status" value="1"/>
</dbReference>
<dbReference type="KEGG" id="mph:MLP_34030"/>
<dbReference type="PROSITE" id="PS51186">
    <property type="entry name" value="GNAT"/>
    <property type="match status" value="1"/>
</dbReference>
<sequence length="349" mass="39254">MSAPAIQSRTEAHQLRVVRVDPQDRTAVTASVDLLNAAQRIDDPGDHPAIPELVAGWLEFGWDLEPDERYLAYAAHCDEPVGILDVALPTRDNRHLIWGNIVVHPGHRRHGHGSELLAGLVRRAETEHRDTLWLGTGEDDLGARTFLEHHGFHYASHDARRRQVLADVDQDAVARLHAQASEAAEDYVLERLVPPVPDEVLEQLVEVTAAINDAPMGDLTFEDEVFDLARLQDIETARVGRGDRIYRIAARHRRTGVIGGHTLVGLHPLDPTHAHQGDTAVHRDHRGHRLGLLLKIEMMRWLAEAEPQITEITTWNHADNRYMIDVNEAIGYRLSRVFAAYERSLSDRS</sequence>
<dbReference type="AlphaFoldDB" id="F5XMG0"/>
<dbReference type="OrthoDB" id="4119890at2"/>
<dbReference type="Gene3D" id="3.40.630.30">
    <property type="match status" value="1"/>
</dbReference>
<reference evidence="4 5" key="1">
    <citation type="submission" date="2011-05" db="EMBL/GenBank/DDBJ databases">
        <title>Whole genome sequence of Microlunatus phosphovorus NM-1.</title>
        <authorList>
            <person name="Hosoyama A."/>
            <person name="Sasaki K."/>
            <person name="Harada T."/>
            <person name="Igarashi R."/>
            <person name="Kawakoshi A."/>
            <person name="Sasagawa M."/>
            <person name="Fukada J."/>
            <person name="Nakamura S."/>
            <person name="Katano Y."/>
            <person name="Hanada S."/>
            <person name="Kamagata Y."/>
            <person name="Nakamura N."/>
            <person name="Yamazaki S."/>
            <person name="Fujita N."/>
        </authorList>
    </citation>
    <scope>NUCLEOTIDE SEQUENCE [LARGE SCALE GENOMIC DNA]</scope>
    <source>
        <strain evidence="5">ATCC 700054 / DSM 10555 / JCM 9379 / NBRC 101784 / NCIMB 13414 / VKM Ac-1990 / NM-1</strain>
    </source>
</reference>
<evidence type="ECO:0000256" key="1">
    <source>
        <dbReference type="ARBA" id="ARBA00022679"/>
    </source>
</evidence>
<dbReference type="InterPro" id="IPR016181">
    <property type="entry name" value="Acyl_CoA_acyltransferase"/>
</dbReference>
<dbReference type="InterPro" id="IPR000182">
    <property type="entry name" value="GNAT_dom"/>
</dbReference>
<evidence type="ECO:0000256" key="2">
    <source>
        <dbReference type="ARBA" id="ARBA00023315"/>
    </source>
</evidence>
<dbReference type="HOGENOM" id="CLU_043786_0_0_11"/>
<accession>F5XMG0</accession>
<dbReference type="Proteomes" id="UP000007947">
    <property type="component" value="Chromosome"/>
</dbReference>
<organism evidence="4 5">
    <name type="scientific">Microlunatus phosphovorus (strain ATCC 700054 / DSM 10555 / JCM 9379 / NBRC 101784 / NCIMB 13414 / VKM Ac-1990 / NM-1)</name>
    <dbReference type="NCBI Taxonomy" id="1032480"/>
    <lineage>
        <taxon>Bacteria</taxon>
        <taxon>Bacillati</taxon>
        <taxon>Actinomycetota</taxon>
        <taxon>Actinomycetes</taxon>
        <taxon>Propionibacteriales</taxon>
        <taxon>Propionibacteriaceae</taxon>
        <taxon>Microlunatus</taxon>
    </lineage>
</organism>